<comment type="caution">
    <text evidence="2">The sequence shown here is derived from an EMBL/GenBank/DDBJ whole genome shotgun (WGS) entry which is preliminary data.</text>
</comment>
<reference evidence="3" key="1">
    <citation type="journal article" date="2019" name="Int. J. Syst. Evol. Microbiol.">
        <title>The Global Catalogue of Microorganisms (GCM) 10K type strain sequencing project: providing services to taxonomists for standard genome sequencing and annotation.</title>
        <authorList>
            <consortium name="The Broad Institute Genomics Platform"/>
            <consortium name="The Broad Institute Genome Sequencing Center for Infectious Disease"/>
            <person name="Wu L."/>
            <person name="Ma J."/>
        </authorList>
    </citation>
    <scope>NUCLEOTIDE SEQUENCE [LARGE SCALE GENOMIC DNA]</scope>
    <source>
        <strain evidence="3">CCUG 54520</strain>
    </source>
</reference>
<evidence type="ECO:0000256" key="1">
    <source>
        <dbReference type="SAM" id="MobiDB-lite"/>
    </source>
</evidence>
<dbReference type="EMBL" id="JBHSFO010000002">
    <property type="protein sequence ID" value="MFC4603202.1"/>
    <property type="molecule type" value="Genomic_DNA"/>
</dbReference>
<keyword evidence="3" id="KW-1185">Reference proteome</keyword>
<organism evidence="2 3">
    <name type="scientific">Rhodococcus kronopolitis</name>
    <dbReference type="NCBI Taxonomy" id="1460226"/>
    <lineage>
        <taxon>Bacteria</taxon>
        <taxon>Bacillati</taxon>
        <taxon>Actinomycetota</taxon>
        <taxon>Actinomycetes</taxon>
        <taxon>Mycobacteriales</taxon>
        <taxon>Nocardiaceae</taxon>
        <taxon>Rhodococcus</taxon>
    </lineage>
</organism>
<sequence length="56" mass="5855">MGVFGQLFPGKELEDGGGEDGDGQTHRPRVAVDLDAGVIRLSPARPAVTAQEPPDQ</sequence>
<gene>
    <name evidence="2" type="ORF">ACFO6S_05820</name>
</gene>
<accession>A0ABV9FRS8</accession>
<protein>
    <submittedName>
        <fullName evidence="2">Uncharacterized protein</fullName>
    </submittedName>
</protein>
<proteinExistence type="predicted"/>
<dbReference type="RefSeq" id="WP_378414962.1">
    <property type="nucleotide sequence ID" value="NZ_JBHSFO010000002.1"/>
</dbReference>
<evidence type="ECO:0000313" key="3">
    <source>
        <dbReference type="Proteomes" id="UP001595914"/>
    </source>
</evidence>
<evidence type="ECO:0000313" key="2">
    <source>
        <dbReference type="EMBL" id="MFC4603202.1"/>
    </source>
</evidence>
<dbReference type="Proteomes" id="UP001595914">
    <property type="component" value="Unassembled WGS sequence"/>
</dbReference>
<feature type="region of interest" description="Disordered" evidence="1">
    <location>
        <begin position="1"/>
        <end position="28"/>
    </location>
</feature>
<name>A0ABV9FRS8_9NOCA</name>